<comment type="subcellular location">
    <subcellularLocation>
        <location evidence="1">Membrane</location>
        <topology evidence="1">Multi-pass membrane protein</topology>
    </subcellularLocation>
</comment>
<sequence length="525" mass="57438">MLTSGIGIAVCISSTYCFSIFSNSLKSDYNLGQDDITTISTIGTACGLFSMPAGIMFDYVGPQVVLFLATMIMGMGYLLWMLAFSGVINGGLILFCIANSCGCGVVNTCILNFPLLRGSVVVLQKTFMGLGSTIIATCFIAFFQSTLQHFAMFMLIVVLAFGLCGTFVISLPRYYVTSLSKRKMTQVEIQNSKQSFDDFCQIPASTRRLKYGFFLLGVNMVFLTSYNIVAAYSDLSSQATKACATVAIVLLVGFVGLPLLPSEHNDARLNEHESGVLLNLDRKVVSIPQFKTSFSQNLRRPFLWCLVWTTFCNIGTGVVIVSNSAQIYRAINDNEFNVSTNALIIALMGVASALARVIIGSTDMWFERRRREAVEVLSVPLLTTLYPVSSVVAVIGATLLLVLPASALLLPFVLLSMSYGFIWATTALCTRLMFSKDIGKHYNFGFLSAVASTICLNRFLFGELYDQEAHSQGIYPFCSGVACIRTTMLVIIALNSTAVFTALYVHKTFKKHCSDELEKSSTEES</sequence>
<evidence type="ECO:0000256" key="1">
    <source>
        <dbReference type="ARBA" id="ARBA00004141"/>
    </source>
</evidence>
<feature type="transmembrane region" description="Helical" evidence="5">
    <location>
        <begin position="239"/>
        <end position="260"/>
    </location>
</feature>
<feature type="domain" description="Nodulin-like" evidence="6">
    <location>
        <begin position="2"/>
        <end position="252"/>
    </location>
</feature>
<accession>A0A0S4JR45</accession>
<feature type="transmembrane region" description="Helical" evidence="5">
    <location>
        <begin position="301"/>
        <end position="322"/>
    </location>
</feature>
<dbReference type="InterPro" id="IPR036259">
    <property type="entry name" value="MFS_trans_sf"/>
</dbReference>
<dbReference type="InterPro" id="IPR010658">
    <property type="entry name" value="Nodulin-like"/>
</dbReference>
<evidence type="ECO:0000313" key="7">
    <source>
        <dbReference type="EMBL" id="CUG92805.1"/>
    </source>
</evidence>
<gene>
    <name evidence="7" type="ORF">BSAL_39450</name>
</gene>
<keyword evidence="3 5" id="KW-1133">Transmembrane helix</keyword>
<evidence type="ECO:0000256" key="3">
    <source>
        <dbReference type="ARBA" id="ARBA00022989"/>
    </source>
</evidence>
<evidence type="ECO:0000256" key="5">
    <source>
        <dbReference type="SAM" id="Phobius"/>
    </source>
</evidence>
<feature type="transmembrane region" description="Helical" evidence="5">
    <location>
        <begin position="442"/>
        <end position="461"/>
    </location>
</feature>
<feature type="transmembrane region" description="Helical" evidence="5">
    <location>
        <begin position="379"/>
        <end position="403"/>
    </location>
</feature>
<name>A0A0S4JR45_BODSA</name>
<evidence type="ECO:0000313" key="8">
    <source>
        <dbReference type="Proteomes" id="UP000051952"/>
    </source>
</evidence>
<dbReference type="VEuPathDB" id="TriTrypDB:BSAL_39450"/>
<feature type="transmembrane region" description="Helical" evidence="5">
    <location>
        <begin position="64"/>
        <end position="86"/>
    </location>
</feature>
<feature type="transmembrane region" description="Helical" evidence="5">
    <location>
        <begin position="211"/>
        <end position="233"/>
    </location>
</feature>
<dbReference type="PANTHER" id="PTHR21576:SF158">
    <property type="entry name" value="RIBOSOMAL RNA-PROCESSING PROTEIN 12-LIKE CONSERVED DOMAIN-CONTAINING PROTEIN"/>
    <property type="match status" value="1"/>
</dbReference>
<dbReference type="OMA" id="DGAICFF"/>
<feature type="transmembrane region" description="Helical" evidence="5">
    <location>
        <begin position="36"/>
        <end position="57"/>
    </location>
</feature>
<feature type="transmembrane region" description="Helical" evidence="5">
    <location>
        <begin position="473"/>
        <end position="505"/>
    </location>
</feature>
<evidence type="ECO:0000256" key="4">
    <source>
        <dbReference type="ARBA" id="ARBA00023136"/>
    </source>
</evidence>
<feature type="transmembrane region" description="Helical" evidence="5">
    <location>
        <begin position="150"/>
        <end position="176"/>
    </location>
</feature>
<protein>
    <submittedName>
        <fullName evidence="7">Nodulin-like protein, putative</fullName>
    </submittedName>
</protein>
<dbReference type="OrthoDB" id="410267at2759"/>
<feature type="transmembrane region" description="Helical" evidence="5">
    <location>
        <begin position="92"/>
        <end position="115"/>
    </location>
</feature>
<feature type="transmembrane region" description="Helical" evidence="5">
    <location>
        <begin position="342"/>
        <end position="359"/>
    </location>
</feature>
<feature type="transmembrane region" description="Helical" evidence="5">
    <location>
        <begin position="409"/>
        <end position="430"/>
    </location>
</feature>
<keyword evidence="8" id="KW-1185">Reference proteome</keyword>
<dbReference type="SUPFAM" id="SSF103473">
    <property type="entry name" value="MFS general substrate transporter"/>
    <property type="match status" value="1"/>
</dbReference>
<keyword evidence="2 5" id="KW-0812">Transmembrane</keyword>
<dbReference type="Gene3D" id="1.20.1250.20">
    <property type="entry name" value="MFS general substrate transporter like domains"/>
    <property type="match status" value="1"/>
</dbReference>
<dbReference type="PANTHER" id="PTHR21576">
    <property type="entry name" value="UNCHARACTERIZED NODULIN-LIKE PROTEIN"/>
    <property type="match status" value="1"/>
</dbReference>
<evidence type="ECO:0000256" key="2">
    <source>
        <dbReference type="ARBA" id="ARBA00022692"/>
    </source>
</evidence>
<proteinExistence type="predicted"/>
<keyword evidence="4 5" id="KW-0472">Membrane</keyword>
<evidence type="ECO:0000259" key="6">
    <source>
        <dbReference type="Pfam" id="PF06813"/>
    </source>
</evidence>
<dbReference type="EMBL" id="CYKH01002089">
    <property type="protein sequence ID" value="CUG92805.1"/>
    <property type="molecule type" value="Genomic_DNA"/>
</dbReference>
<dbReference type="GO" id="GO:0016020">
    <property type="term" value="C:membrane"/>
    <property type="evidence" value="ECO:0007669"/>
    <property type="project" value="UniProtKB-SubCell"/>
</dbReference>
<organism evidence="7 8">
    <name type="scientific">Bodo saltans</name>
    <name type="common">Flagellated protozoan</name>
    <dbReference type="NCBI Taxonomy" id="75058"/>
    <lineage>
        <taxon>Eukaryota</taxon>
        <taxon>Discoba</taxon>
        <taxon>Euglenozoa</taxon>
        <taxon>Kinetoplastea</taxon>
        <taxon>Metakinetoplastina</taxon>
        <taxon>Eubodonida</taxon>
        <taxon>Bodonidae</taxon>
        <taxon>Bodo</taxon>
    </lineage>
</organism>
<dbReference type="Pfam" id="PF06813">
    <property type="entry name" value="Nodulin-like"/>
    <property type="match status" value="1"/>
</dbReference>
<dbReference type="Proteomes" id="UP000051952">
    <property type="component" value="Unassembled WGS sequence"/>
</dbReference>
<reference evidence="8" key="1">
    <citation type="submission" date="2015-09" db="EMBL/GenBank/DDBJ databases">
        <authorList>
            <consortium name="Pathogen Informatics"/>
        </authorList>
    </citation>
    <scope>NUCLEOTIDE SEQUENCE [LARGE SCALE GENOMIC DNA]</scope>
    <source>
        <strain evidence="8">Lake Konstanz</strain>
    </source>
</reference>
<feature type="transmembrane region" description="Helical" evidence="5">
    <location>
        <begin position="127"/>
        <end position="144"/>
    </location>
</feature>
<dbReference type="AlphaFoldDB" id="A0A0S4JR45"/>